<feature type="domain" description="RecX second three-helical" evidence="6">
    <location>
        <begin position="86"/>
        <end position="124"/>
    </location>
</feature>
<organism evidence="7 8">
    <name type="scientific">Allopontixanthobacter sediminis</name>
    <dbReference type="NCBI Taxonomy" id="1689985"/>
    <lineage>
        <taxon>Bacteria</taxon>
        <taxon>Pseudomonadati</taxon>
        <taxon>Pseudomonadota</taxon>
        <taxon>Alphaproteobacteria</taxon>
        <taxon>Sphingomonadales</taxon>
        <taxon>Erythrobacteraceae</taxon>
        <taxon>Allopontixanthobacter</taxon>
    </lineage>
</organism>
<dbReference type="RefSeq" id="WP_160756454.1">
    <property type="nucleotide sequence ID" value="NZ_WTYL01000002.1"/>
</dbReference>
<comment type="subcellular location">
    <subcellularLocation>
        <location evidence="1">Cytoplasm</location>
    </subcellularLocation>
</comment>
<reference evidence="7 8" key="1">
    <citation type="submission" date="2019-12" db="EMBL/GenBank/DDBJ databases">
        <title>Genomic-based taxomic classification of the family Erythrobacteraceae.</title>
        <authorList>
            <person name="Xu L."/>
        </authorList>
    </citation>
    <scope>NUCLEOTIDE SEQUENCE [LARGE SCALE GENOMIC DNA]</scope>
    <source>
        <strain evidence="7 8">KCTC 42453</strain>
    </source>
</reference>
<evidence type="ECO:0000313" key="7">
    <source>
        <dbReference type="EMBL" id="MXP44923.1"/>
    </source>
</evidence>
<evidence type="ECO:0000256" key="2">
    <source>
        <dbReference type="ARBA" id="ARBA00009695"/>
    </source>
</evidence>
<evidence type="ECO:0000259" key="6">
    <source>
        <dbReference type="Pfam" id="PF02631"/>
    </source>
</evidence>
<proteinExistence type="inferred from homology"/>
<dbReference type="Proteomes" id="UP000431922">
    <property type="component" value="Unassembled WGS sequence"/>
</dbReference>
<protein>
    <recommendedName>
        <fullName evidence="3">Regulatory protein RecX</fullName>
    </recommendedName>
</protein>
<evidence type="ECO:0000256" key="5">
    <source>
        <dbReference type="SAM" id="MobiDB-lite"/>
    </source>
</evidence>
<evidence type="ECO:0000256" key="4">
    <source>
        <dbReference type="ARBA" id="ARBA00022490"/>
    </source>
</evidence>
<comment type="caution">
    <text evidence="7">The sequence shown here is derived from an EMBL/GenBank/DDBJ whole genome shotgun (WGS) entry which is preliminary data.</text>
</comment>
<feature type="region of interest" description="Disordered" evidence="5">
    <location>
        <begin position="1"/>
        <end position="25"/>
    </location>
</feature>
<keyword evidence="4" id="KW-0963">Cytoplasm</keyword>
<comment type="similarity">
    <text evidence="2">Belongs to the RecX family.</text>
</comment>
<evidence type="ECO:0000313" key="8">
    <source>
        <dbReference type="Proteomes" id="UP000431922"/>
    </source>
</evidence>
<evidence type="ECO:0000256" key="3">
    <source>
        <dbReference type="ARBA" id="ARBA00018111"/>
    </source>
</evidence>
<evidence type="ECO:0000256" key="1">
    <source>
        <dbReference type="ARBA" id="ARBA00004496"/>
    </source>
</evidence>
<dbReference type="OrthoDB" id="7432442at2"/>
<dbReference type="AlphaFoldDB" id="A0A845AZK4"/>
<keyword evidence="8" id="KW-1185">Reference proteome</keyword>
<dbReference type="Gene3D" id="1.10.10.10">
    <property type="entry name" value="Winged helix-like DNA-binding domain superfamily/Winged helix DNA-binding domain"/>
    <property type="match status" value="1"/>
</dbReference>
<dbReference type="InterPro" id="IPR053924">
    <property type="entry name" value="RecX_HTH_2nd"/>
</dbReference>
<accession>A0A845AZK4</accession>
<sequence length="203" mass="22670">MTDRDTSRRRKNRTPRPPPPPLDSAKLQELALAYVARFATTSAKLESYLSRKIRERGWNRDEDGHPENMPDLGEISARFADLGYIDEDAYARSRRRGLLGRGFGPRRVSQDLYAAGIDEQTRSEVAPGQGAIRRAAFALAKKRRFGPFAADEPDAEKNRSRKQKQVAAMLRAGHGFDTVRAVMDAASVAAAEEWVAEAQDEEL</sequence>
<dbReference type="EMBL" id="WTYL01000002">
    <property type="protein sequence ID" value="MXP44923.1"/>
    <property type="molecule type" value="Genomic_DNA"/>
</dbReference>
<name>A0A845AZK4_9SPHN</name>
<gene>
    <name evidence="7" type="ORF">GRI65_10685</name>
</gene>
<dbReference type="GO" id="GO:0005737">
    <property type="term" value="C:cytoplasm"/>
    <property type="evidence" value="ECO:0007669"/>
    <property type="project" value="UniProtKB-SubCell"/>
</dbReference>
<dbReference type="Pfam" id="PF02631">
    <property type="entry name" value="RecX_HTH2"/>
    <property type="match status" value="1"/>
</dbReference>
<dbReference type="InterPro" id="IPR036388">
    <property type="entry name" value="WH-like_DNA-bd_sf"/>
</dbReference>